<accession>A0A835M536</accession>
<proteinExistence type="predicted"/>
<dbReference type="GO" id="GO:0003676">
    <property type="term" value="F:nucleic acid binding"/>
    <property type="evidence" value="ECO:0007669"/>
    <property type="project" value="InterPro"/>
</dbReference>
<dbReference type="Gene3D" id="3.30.420.10">
    <property type="entry name" value="Ribonuclease H-like superfamily/Ribonuclease H"/>
    <property type="match status" value="1"/>
</dbReference>
<dbReference type="InterPro" id="IPR036397">
    <property type="entry name" value="RNaseH_sf"/>
</dbReference>
<comment type="caution">
    <text evidence="1">The sequence shown here is derived from an EMBL/GenBank/DDBJ whole genome shotgun (WGS) entry which is preliminary data.</text>
</comment>
<gene>
    <name evidence="1" type="ORF">IFM89_026931</name>
</gene>
<organism evidence="1 2">
    <name type="scientific">Coptis chinensis</name>
    <dbReference type="NCBI Taxonomy" id="261450"/>
    <lineage>
        <taxon>Eukaryota</taxon>
        <taxon>Viridiplantae</taxon>
        <taxon>Streptophyta</taxon>
        <taxon>Embryophyta</taxon>
        <taxon>Tracheophyta</taxon>
        <taxon>Spermatophyta</taxon>
        <taxon>Magnoliopsida</taxon>
        <taxon>Ranunculales</taxon>
        <taxon>Ranunculaceae</taxon>
        <taxon>Coptidoideae</taxon>
        <taxon>Coptis</taxon>
    </lineage>
</organism>
<dbReference type="EMBL" id="JADFTS010000004">
    <property type="protein sequence ID" value="KAF9611051.1"/>
    <property type="molecule type" value="Genomic_DNA"/>
</dbReference>
<evidence type="ECO:0008006" key="3">
    <source>
        <dbReference type="Google" id="ProtNLM"/>
    </source>
</evidence>
<dbReference type="InterPro" id="IPR053151">
    <property type="entry name" value="RNase_H-like"/>
</dbReference>
<dbReference type="Proteomes" id="UP000631114">
    <property type="component" value="Unassembled WGS sequence"/>
</dbReference>
<evidence type="ECO:0000313" key="2">
    <source>
        <dbReference type="Proteomes" id="UP000631114"/>
    </source>
</evidence>
<dbReference type="InterPro" id="IPR012337">
    <property type="entry name" value="RNaseH-like_sf"/>
</dbReference>
<protein>
    <recommendedName>
        <fullName evidence="3">RNase H type-1 domain-containing protein</fullName>
    </recommendedName>
</protein>
<name>A0A835M536_9MAGN</name>
<dbReference type="PANTHER" id="PTHR47723:SF19">
    <property type="entry name" value="POLYNUCLEOTIDYL TRANSFERASE, RIBONUCLEASE H-LIKE SUPERFAMILY PROTEIN"/>
    <property type="match status" value="1"/>
</dbReference>
<evidence type="ECO:0000313" key="1">
    <source>
        <dbReference type="EMBL" id="KAF9611051.1"/>
    </source>
</evidence>
<dbReference type="AlphaFoldDB" id="A0A835M536"/>
<dbReference type="PANTHER" id="PTHR47723">
    <property type="entry name" value="OS05G0353850 PROTEIN"/>
    <property type="match status" value="1"/>
</dbReference>
<reference evidence="1 2" key="1">
    <citation type="submission" date="2020-10" db="EMBL/GenBank/DDBJ databases">
        <title>The Coptis chinensis genome and diversification of protoberbering-type alkaloids.</title>
        <authorList>
            <person name="Wang B."/>
            <person name="Shu S."/>
            <person name="Song C."/>
            <person name="Liu Y."/>
        </authorList>
    </citation>
    <scope>NUCLEOTIDE SEQUENCE [LARGE SCALE GENOMIC DNA]</scope>
    <source>
        <strain evidence="1">HL-2020</strain>
        <tissue evidence="1">Leaf</tissue>
    </source>
</reference>
<dbReference type="SUPFAM" id="SSF53098">
    <property type="entry name" value="Ribonuclease H-like"/>
    <property type="match status" value="1"/>
</dbReference>
<keyword evidence="2" id="KW-1185">Reference proteome</keyword>
<dbReference type="OrthoDB" id="1937258at2759"/>
<sequence>MVKCLENEADARMWMTTLGAGLWAIWLARNEIIFNEKPQQPLRWVIKARKMTEIMAAIVDTRPQNGAEKIEINVKWDCPPNSWIKLNTDGSSLGNPGTAGAGCLFRDENGRLIMAIATPIAFYTAFLA</sequence>